<dbReference type="Gene3D" id="2.70.70.10">
    <property type="entry name" value="Glucose Permease (Domain IIA)"/>
    <property type="match status" value="1"/>
</dbReference>
<evidence type="ECO:0000256" key="4">
    <source>
        <dbReference type="ARBA" id="ARBA00022597"/>
    </source>
</evidence>
<dbReference type="NCBIfam" id="TIGR00830">
    <property type="entry name" value="PTBA"/>
    <property type="match status" value="1"/>
</dbReference>
<keyword evidence="3" id="KW-0813">Transport</keyword>
<dbReference type="GO" id="GO:0016301">
    <property type="term" value="F:kinase activity"/>
    <property type="evidence" value="ECO:0007669"/>
    <property type="project" value="UniProtKB-KW"/>
</dbReference>
<evidence type="ECO:0000256" key="1">
    <source>
        <dbReference type="ARBA" id="ARBA00004496"/>
    </source>
</evidence>
<dbReference type="FunFam" id="2.70.70.10:FF:000001">
    <property type="entry name" value="PTS system glucose-specific IIA component"/>
    <property type="match status" value="1"/>
</dbReference>
<dbReference type="Pfam" id="PF00358">
    <property type="entry name" value="PTS_EIIA_1"/>
    <property type="match status" value="1"/>
</dbReference>
<feature type="region of interest" description="Disordered" evidence="8">
    <location>
        <begin position="147"/>
        <end position="166"/>
    </location>
</feature>
<dbReference type="GO" id="GO:0009401">
    <property type="term" value="P:phosphoenolpyruvate-dependent sugar phosphotransferase system"/>
    <property type="evidence" value="ECO:0007669"/>
    <property type="project" value="UniProtKB-KW"/>
</dbReference>
<dbReference type="PATRIC" id="fig|1423719.4.peg.922"/>
<comment type="subcellular location">
    <subcellularLocation>
        <location evidence="2">Cell membrane</location>
        <topology evidence="2">Multi-pass membrane protein</topology>
    </subcellularLocation>
    <subcellularLocation>
        <location evidence="1">Cytoplasm</location>
    </subcellularLocation>
</comment>
<evidence type="ECO:0000313" key="11">
    <source>
        <dbReference type="Proteomes" id="UP000051450"/>
    </source>
</evidence>
<organism evidence="10 11">
    <name type="scientific">Dellaglioa algida DSM 15638</name>
    <dbReference type="NCBI Taxonomy" id="1423719"/>
    <lineage>
        <taxon>Bacteria</taxon>
        <taxon>Bacillati</taxon>
        <taxon>Bacillota</taxon>
        <taxon>Bacilli</taxon>
        <taxon>Lactobacillales</taxon>
        <taxon>Lactobacillaceae</taxon>
        <taxon>Dellaglioa</taxon>
    </lineage>
</organism>
<evidence type="ECO:0000313" key="10">
    <source>
        <dbReference type="EMBL" id="KRK45946.1"/>
    </source>
</evidence>
<evidence type="ECO:0000256" key="7">
    <source>
        <dbReference type="ARBA" id="ARBA00022777"/>
    </source>
</evidence>
<proteinExistence type="predicted"/>
<evidence type="ECO:0000259" key="9">
    <source>
        <dbReference type="PROSITE" id="PS51093"/>
    </source>
</evidence>
<dbReference type="InterPro" id="IPR050890">
    <property type="entry name" value="PTS_EIIA_component"/>
</dbReference>
<dbReference type="STRING" id="1423719.FC66_GL000906"/>
<keyword evidence="6" id="KW-0598">Phosphotransferase system</keyword>
<evidence type="ECO:0000256" key="5">
    <source>
        <dbReference type="ARBA" id="ARBA00022679"/>
    </source>
</evidence>
<keyword evidence="7" id="KW-0418">Kinase</keyword>
<dbReference type="Proteomes" id="UP000051450">
    <property type="component" value="Unassembled WGS sequence"/>
</dbReference>
<dbReference type="PANTHER" id="PTHR45008:SF1">
    <property type="entry name" value="PTS SYSTEM GLUCOSE-SPECIFIC EIIA COMPONENT"/>
    <property type="match status" value="1"/>
</dbReference>
<dbReference type="PANTHER" id="PTHR45008">
    <property type="entry name" value="PTS SYSTEM GLUCOSE-SPECIFIC EIIA COMPONENT"/>
    <property type="match status" value="1"/>
</dbReference>
<reference evidence="10 11" key="1">
    <citation type="journal article" date="2015" name="Genome Announc.">
        <title>Expanding the biotechnology potential of lactobacilli through comparative genomics of 213 strains and associated genera.</title>
        <authorList>
            <person name="Sun Z."/>
            <person name="Harris H.M."/>
            <person name="McCann A."/>
            <person name="Guo C."/>
            <person name="Argimon S."/>
            <person name="Zhang W."/>
            <person name="Yang X."/>
            <person name="Jeffery I.B."/>
            <person name="Cooney J.C."/>
            <person name="Kagawa T.F."/>
            <person name="Liu W."/>
            <person name="Song Y."/>
            <person name="Salvetti E."/>
            <person name="Wrobel A."/>
            <person name="Rasinkangas P."/>
            <person name="Parkhill J."/>
            <person name="Rea M.C."/>
            <person name="O'Sullivan O."/>
            <person name="Ritari J."/>
            <person name="Douillard F.P."/>
            <person name="Paul Ross R."/>
            <person name="Yang R."/>
            <person name="Briner A.E."/>
            <person name="Felis G.E."/>
            <person name="de Vos W.M."/>
            <person name="Barrangou R."/>
            <person name="Klaenhammer T.R."/>
            <person name="Caufield P.W."/>
            <person name="Cui Y."/>
            <person name="Zhang H."/>
            <person name="O'Toole P.W."/>
        </authorList>
    </citation>
    <scope>NUCLEOTIDE SEQUENCE [LARGE SCALE GENOMIC DNA]</scope>
    <source>
        <strain evidence="10 11">DSM 15638</strain>
    </source>
</reference>
<comment type="caution">
    <text evidence="10">The sequence shown here is derived from an EMBL/GenBank/DDBJ whole genome shotgun (WGS) entry which is preliminary data.</text>
</comment>
<protein>
    <recommendedName>
        <fullName evidence="9">PTS EIIA type-1 domain-containing protein</fullName>
    </recommendedName>
</protein>
<dbReference type="PROSITE" id="PS51093">
    <property type="entry name" value="PTS_EIIA_TYPE_1"/>
    <property type="match status" value="1"/>
</dbReference>
<keyword evidence="11" id="KW-1185">Reference proteome</keyword>
<dbReference type="EMBL" id="AZDI01000003">
    <property type="protein sequence ID" value="KRK45946.1"/>
    <property type="molecule type" value="Genomic_DNA"/>
</dbReference>
<name>A0A0R1HRV1_9LACO</name>
<dbReference type="AlphaFoldDB" id="A0A0R1HRV1"/>
<evidence type="ECO:0000256" key="3">
    <source>
        <dbReference type="ARBA" id="ARBA00022448"/>
    </source>
</evidence>
<dbReference type="PROSITE" id="PS00371">
    <property type="entry name" value="PTS_EIIA_TYPE_1_HIS"/>
    <property type="match status" value="1"/>
</dbReference>
<dbReference type="InterPro" id="IPR001127">
    <property type="entry name" value="PTS_EIIA_1_perm"/>
</dbReference>
<evidence type="ECO:0000256" key="2">
    <source>
        <dbReference type="ARBA" id="ARBA00004651"/>
    </source>
</evidence>
<feature type="domain" description="PTS EIIA type-1" evidence="9">
    <location>
        <begin position="31"/>
        <end position="135"/>
    </location>
</feature>
<accession>A0A0R1HRV1</accession>
<keyword evidence="5" id="KW-0808">Transferase</keyword>
<gene>
    <name evidence="10" type="ORF">FC66_GL000906</name>
</gene>
<evidence type="ECO:0000256" key="8">
    <source>
        <dbReference type="SAM" id="MobiDB-lite"/>
    </source>
</evidence>
<keyword evidence="4" id="KW-0762">Sugar transport</keyword>
<dbReference type="GO" id="GO:0005737">
    <property type="term" value="C:cytoplasm"/>
    <property type="evidence" value="ECO:0007669"/>
    <property type="project" value="UniProtKB-SubCell"/>
</dbReference>
<sequence>MSIFRRKQKINDDKLYAPATGSLISLEDVSDSVFAQKLMGDGFGFKPTTGNIYSPVSGTVTLVASTKHALGFTMDNGLEVLLHMGVDTVELNGAPFDINIKKGARVRGGELLGTMNLAQVSEAKLDDVLIVVITNTSDQLDQLTLPEPQVFDGGTELGSGTAKGEN</sequence>
<evidence type="ECO:0000256" key="6">
    <source>
        <dbReference type="ARBA" id="ARBA00022683"/>
    </source>
</evidence>
<dbReference type="SUPFAM" id="SSF51261">
    <property type="entry name" value="Duplicated hybrid motif"/>
    <property type="match status" value="1"/>
</dbReference>
<dbReference type="InterPro" id="IPR011055">
    <property type="entry name" value="Dup_hybrid_motif"/>
</dbReference>
<dbReference type="GO" id="GO:0005886">
    <property type="term" value="C:plasma membrane"/>
    <property type="evidence" value="ECO:0007669"/>
    <property type="project" value="UniProtKB-SubCell"/>
</dbReference>